<feature type="signal peptide" evidence="2">
    <location>
        <begin position="1"/>
        <end position="27"/>
    </location>
</feature>
<gene>
    <name evidence="4" type="ORF">FNW02_35740</name>
</gene>
<dbReference type="EMBL" id="VJXY01000094">
    <property type="protein sequence ID" value="MBD6620939.1"/>
    <property type="molecule type" value="Genomic_DNA"/>
</dbReference>
<dbReference type="Proteomes" id="UP001165986">
    <property type="component" value="Unassembled WGS sequence"/>
</dbReference>
<evidence type="ECO:0000256" key="2">
    <source>
        <dbReference type="SAM" id="SignalP"/>
    </source>
</evidence>
<evidence type="ECO:0000256" key="1">
    <source>
        <dbReference type="SAM" id="MobiDB-lite"/>
    </source>
</evidence>
<evidence type="ECO:0000313" key="4">
    <source>
        <dbReference type="EMBL" id="MBD6620939.1"/>
    </source>
</evidence>
<feature type="domain" description="Filamentous haemagglutinin FhaB/tRNA nuclease CdiA-like TPS" evidence="3">
    <location>
        <begin position="32"/>
        <end position="143"/>
    </location>
</feature>
<comment type="caution">
    <text evidence="4">The sequence shown here is derived from an EMBL/GenBank/DDBJ whole genome shotgun (WGS) entry which is preliminary data.</text>
</comment>
<dbReference type="InterPro" id="IPR011050">
    <property type="entry name" value="Pectin_lyase_fold/virulence"/>
</dbReference>
<evidence type="ECO:0000259" key="3">
    <source>
        <dbReference type="SMART" id="SM00912"/>
    </source>
</evidence>
<proteinExistence type="predicted"/>
<dbReference type="AlphaFoldDB" id="A0AA40VVB2"/>
<name>A0AA40VVB2_9NOST</name>
<feature type="compositionally biased region" description="Polar residues" evidence="1">
    <location>
        <begin position="184"/>
        <end position="197"/>
    </location>
</feature>
<feature type="region of interest" description="Disordered" evidence="1">
    <location>
        <begin position="180"/>
        <end position="199"/>
    </location>
</feature>
<feature type="chain" id="PRO_5041348783" evidence="2">
    <location>
        <begin position="28"/>
        <end position="819"/>
    </location>
</feature>
<sequence>MKASIISFRSLQGSVLSLLVTSFPVTAQVTPDKTLPTNSIATPQGNSINIEGGTIKGGNLFHSFDQFSIPQNSTVIFKNATSIQNIFSRVTGKSISNIDGILKTNGTANLFLINPNGIIFGQNAQLNTGGSFVASTANAVRFVDGSEFSAKNPQAQPLLTVTTPLGLQVGSNSGVILAQGTDRGLTTPSSRRTPSVRNTDKTGLAVQPGKTLALLGSSLSLEGANLTAEGGRIELGAVADGTVNFTLVSQGISLNYQDVQRFGNVNLSQQALVDASGNLGGSVTVKGKNISFSDGAAFLIQNQGTQPSGSINVSATNLITLRGISLNDGRFTSLLQTESTGSGSAGNINIFAPKLLIQEGAGISSRAYSNGRGGNIIVNAPESTQLLDFSSFNPLTTSGITSLTLASGNAGDVTISTGHLEARNGGGITSQTLGKGKAGDVTVNAAKSIEVTNTAELINSPEVRLQSRITSTTFNAGNAGNLTINTPSLTVSDSSTLNTSSVGSGSAGNVIINADDVELKSGRVSSAVVNADQETQKISGAPSVASGSSGEVVFNTKNLRMYDGIISGRNLGTGEGGTITINGNLISLDKKSSITAATASGRSGNIFMNAQNLQLRNDSAISATAGGNGDGGNVTINTNILIGSKNSSITANAFEGIGGNILINTKGLFFSPDSKITASSERGINGTVEINVFNKDPNRTKATPEVVVETPKIASACQGGSGAIASRFVITGKGGLPASPDEKLYSNSGWQRDSVPIQATENLSKSKLFPDNNALQIVEAQGWVEDSNGNVVLIAEANTGTSYASLSTGTCHTQYSGQF</sequence>
<dbReference type="InterPro" id="IPR012334">
    <property type="entry name" value="Pectin_lyas_fold"/>
</dbReference>
<organism evidence="4 5">
    <name type="scientific">Komarekiella delphini-convector SJRDD-AB1</name>
    <dbReference type="NCBI Taxonomy" id="2593771"/>
    <lineage>
        <taxon>Bacteria</taxon>
        <taxon>Bacillati</taxon>
        <taxon>Cyanobacteriota</taxon>
        <taxon>Cyanophyceae</taxon>
        <taxon>Nostocales</taxon>
        <taxon>Nostocaceae</taxon>
        <taxon>Komarekiella</taxon>
        <taxon>Komarekiella delphini-convector</taxon>
    </lineage>
</organism>
<reference evidence="4" key="1">
    <citation type="submission" date="2019-07" db="EMBL/GenBank/DDBJ databases">
        <title>Toxilogical consequences of a new and cryptic species of cyanobacteria (Komarekiella delphini-convector) recovered from the epidermis of a bottlenose dolphin and 1500 ft. in the air.</title>
        <authorList>
            <person name="Brown A.O."/>
            <person name="Dvorak P."/>
            <person name="Villanueva C.D."/>
            <person name="Foss A.J."/>
            <person name="Garvey A.D."/>
            <person name="Gibson Q.A."/>
            <person name="Johansen J.R."/>
            <person name="Casamatta D.A."/>
        </authorList>
    </citation>
    <scope>NUCLEOTIDE SEQUENCE</scope>
    <source>
        <strain evidence="4">SJRDD-AB1</strain>
    </source>
</reference>
<dbReference type="SUPFAM" id="SSF51126">
    <property type="entry name" value="Pectin lyase-like"/>
    <property type="match status" value="3"/>
</dbReference>
<keyword evidence="5" id="KW-1185">Reference proteome</keyword>
<dbReference type="Gene3D" id="2.160.20.10">
    <property type="entry name" value="Single-stranded right-handed beta-helix, Pectin lyase-like"/>
    <property type="match status" value="2"/>
</dbReference>
<keyword evidence="2" id="KW-0732">Signal</keyword>
<accession>A0AA40VVB2</accession>
<protein>
    <submittedName>
        <fullName evidence="4">Filamentous hemagglutinin N-terminal domain-containing protein</fullName>
    </submittedName>
</protein>
<dbReference type="Pfam" id="PF05860">
    <property type="entry name" value="TPS"/>
    <property type="match status" value="1"/>
</dbReference>
<dbReference type="InterPro" id="IPR008638">
    <property type="entry name" value="FhaB/CdiA-like_TPS"/>
</dbReference>
<evidence type="ECO:0000313" key="5">
    <source>
        <dbReference type="Proteomes" id="UP001165986"/>
    </source>
</evidence>
<dbReference type="RefSeq" id="WP_191762259.1">
    <property type="nucleotide sequence ID" value="NZ_VJXY01000094.1"/>
</dbReference>
<dbReference type="NCBIfam" id="TIGR01901">
    <property type="entry name" value="adhes_NPXG"/>
    <property type="match status" value="1"/>
</dbReference>
<dbReference type="SMART" id="SM00912">
    <property type="entry name" value="Haemagg_act"/>
    <property type="match status" value="1"/>
</dbReference>